<reference evidence="1 2" key="1">
    <citation type="submission" date="2018-08" db="EMBL/GenBank/DDBJ databases">
        <title>Genome and evolution of the arbuscular mycorrhizal fungus Diversispora epigaea (formerly Glomus versiforme) and its bacterial endosymbionts.</title>
        <authorList>
            <person name="Sun X."/>
            <person name="Fei Z."/>
            <person name="Harrison M."/>
        </authorList>
    </citation>
    <scope>NUCLEOTIDE SEQUENCE [LARGE SCALE GENOMIC DNA]</scope>
    <source>
        <strain evidence="1 2">IT104</strain>
    </source>
</reference>
<dbReference type="AlphaFoldDB" id="A0A397J184"/>
<proteinExistence type="predicted"/>
<comment type="caution">
    <text evidence="1">The sequence shown here is derived from an EMBL/GenBank/DDBJ whole genome shotgun (WGS) entry which is preliminary data.</text>
</comment>
<keyword evidence="2" id="KW-1185">Reference proteome</keyword>
<accession>A0A397J184</accession>
<dbReference type="EMBL" id="PQFF01000143">
    <property type="protein sequence ID" value="RHZ79034.1"/>
    <property type="molecule type" value="Genomic_DNA"/>
</dbReference>
<name>A0A397J184_9GLOM</name>
<protein>
    <submittedName>
        <fullName evidence="1">Uncharacterized protein</fullName>
    </submittedName>
</protein>
<evidence type="ECO:0000313" key="2">
    <source>
        <dbReference type="Proteomes" id="UP000266861"/>
    </source>
</evidence>
<organism evidence="1 2">
    <name type="scientific">Diversispora epigaea</name>
    <dbReference type="NCBI Taxonomy" id="1348612"/>
    <lineage>
        <taxon>Eukaryota</taxon>
        <taxon>Fungi</taxon>
        <taxon>Fungi incertae sedis</taxon>
        <taxon>Mucoromycota</taxon>
        <taxon>Glomeromycotina</taxon>
        <taxon>Glomeromycetes</taxon>
        <taxon>Diversisporales</taxon>
        <taxon>Diversisporaceae</taxon>
        <taxon>Diversispora</taxon>
    </lineage>
</organism>
<sequence length="73" mass="8405">MFRYPSCAAELDWDINSTCNILFHYLTVISKEPVYAVQGNKYNNFLPGFLCEFLLELNEEVKNDPTSVISKLP</sequence>
<dbReference type="Proteomes" id="UP000266861">
    <property type="component" value="Unassembled WGS sequence"/>
</dbReference>
<evidence type="ECO:0000313" key="1">
    <source>
        <dbReference type="EMBL" id="RHZ79034.1"/>
    </source>
</evidence>
<gene>
    <name evidence="1" type="ORF">Glove_152g11</name>
</gene>